<organism evidence="2 3">
    <name type="scientific">Orbilia oligospora</name>
    <name type="common">Nematode-trapping fungus</name>
    <name type="synonym">Arthrobotrys oligospora</name>
    <dbReference type="NCBI Taxonomy" id="2813651"/>
    <lineage>
        <taxon>Eukaryota</taxon>
        <taxon>Fungi</taxon>
        <taxon>Dikarya</taxon>
        <taxon>Ascomycota</taxon>
        <taxon>Pezizomycotina</taxon>
        <taxon>Orbiliomycetes</taxon>
        <taxon>Orbiliales</taxon>
        <taxon>Orbiliaceae</taxon>
        <taxon>Orbilia</taxon>
    </lineage>
</organism>
<evidence type="ECO:0000256" key="1">
    <source>
        <dbReference type="SAM" id="MobiDB-lite"/>
    </source>
</evidence>
<evidence type="ECO:0000313" key="3">
    <source>
        <dbReference type="Proteomes" id="UP000297595"/>
    </source>
</evidence>
<accession>A0A8H2HJL6</accession>
<gene>
    <name evidence="2" type="ORF">EYR41_011715</name>
</gene>
<proteinExistence type="predicted"/>
<feature type="region of interest" description="Disordered" evidence="1">
    <location>
        <begin position="48"/>
        <end position="72"/>
    </location>
</feature>
<dbReference type="AlphaFoldDB" id="A0A8H2HJL6"/>
<reference evidence="2 3" key="1">
    <citation type="submission" date="2019-03" db="EMBL/GenBank/DDBJ databases">
        <title>Nematode-trapping fungi genome.</title>
        <authorList>
            <person name="Vidal-Diez De Ulzurrun G."/>
        </authorList>
    </citation>
    <scope>NUCLEOTIDE SEQUENCE [LARGE SCALE GENOMIC DNA]</scope>
    <source>
        <strain evidence="2 3">TWF154</strain>
    </source>
</reference>
<sequence length="460" mass="53037">MQAIQPFHNPSSFSRRIIQQHRDKIQSINLERPFPIYCNYLSTSRPKTNSKMTVNTSESSARGTDLSQGASATNAAVTVPKSRWFIPKEMQNDMLNTGLSEEIRIEVLNTGWEYTRAVIPIWSNWARYLAFARILTAEFTCEFCGDLFRPEETDEMVGYNLQEQVDILFGGTPLHKEMEREIRSFFVSVSEKVSSAKDGSDLFRRHTNALGHSAKDYYRLRDCDGTIRFTMAAALACNDIDMSKHWFNEEQVQLLAEVCLGLYDSVAYFKHRAEGEISNFFAYVGGDMRLEMTHLYRELLWALEAAWATKPESTHVTNFMRQVGGTIHMTMRRYRFIEDGLTIGKPETAQVVEGTRNNVNLWYRVEPNTKVIKADRYPGWVALKERFMFEGLAECLDRSEADECPDCVRRDDYGAQDIHQFGGVVLCAKCKQEWIDYVRCLPARAAKLFPELKKLPEYWD</sequence>
<protein>
    <submittedName>
        <fullName evidence="2">Uncharacterized protein</fullName>
    </submittedName>
</protein>
<comment type="caution">
    <text evidence="2">The sequence shown here is derived from an EMBL/GenBank/DDBJ whole genome shotgun (WGS) entry which is preliminary data.</text>
</comment>
<dbReference type="EMBL" id="SOZJ01000008">
    <property type="protein sequence ID" value="TGJ63825.1"/>
    <property type="molecule type" value="Genomic_DNA"/>
</dbReference>
<dbReference type="Proteomes" id="UP000297595">
    <property type="component" value="Unassembled WGS sequence"/>
</dbReference>
<name>A0A8H2HJL6_ORBOL</name>
<evidence type="ECO:0000313" key="2">
    <source>
        <dbReference type="EMBL" id="TGJ63825.1"/>
    </source>
</evidence>